<comment type="cofactor">
    <cofactor evidence="1">
        <name>Mn(2+)</name>
        <dbReference type="ChEBI" id="CHEBI:29035"/>
    </cofactor>
</comment>
<evidence type="ECO:0000256" key="10">
    <source>
        <dbReference type="ARBA" id="ARBA00023134"/>
    </source>
</evidence>
<evidence type="ECO:0000256" key="8">
    <source>
        <dbReference type="ARBA" id="ARBA00022840"/>
    </source>
</evidence>
<dbReference type="SMART" id="SM01265">
    <property type="entry name" value="Mab-21"/>
    <property type="match status" value="1"/>
</dbReference>
<keyword evidence="8" id="KW-0067">ATP-binding</keyword>
<dbReference type="Gene3D" id="3.30.460.90">
    <property type="match status" value="1"/>
</dbReference>
<keyword evidence="9" id="KW-0460">Magnesium</keyword>
<protein>
    <recommendedName>
        <fullName evidence="16">Cyclic GMP-AMP synthase</fullName>
    </recommendedName>
</protein>
<reference evidence="14" key="1">
    <citation type="submission" date="2022-03" db="EMBL/GenBank/DDBJ databases">
        <authorList>
            <person name="Martin H S."/>
        </authorList>
    </citation>
    <scope>NUCLEOTIDE SEQUENCE</scope>
</reference>
<accession>A0ABN8ICI5</accession>
<feature type="domain" description="Mab-21-like nucleotidyltransferase" evidence="12">
    <location>
        <begin position="82"/>
        <end position="287"/>
    </location>
</feature>
<evidence type="ECO:0008006" key="16">
    <source>
        <dbReference type="Google" id="ProtNLM"/>
    </source>
</evidence>
<evidence type="ECO:0000259" key="13">
    <source>
        <dbReference type="Pfam" id="PF20266"/>
    </source>
</evidence>
<keyword evidence="11" id="KW-0464">Manganese</keyword>
<dbReference type="InterPro" id="IPR046906">
    <property type="entry name" value="Mab-21_HhH/H2TH-like"/>
</dbReference>
<keyword evidence="15" id="KW-1185">Reference proteome</keyword>
<evidence type="ECO:0000256" key="3">
    <source>
        <dbReference type="ARBA" id="ARBA00008307"/>
    </source>
</evidence>
<evidence type="ECO:0000256" key="11">
    <source>
        <dbReference type="ARBA" id="ARBA00023211"/>
    </source>
</evidence>
<evidence type="ECO:0000256" key="4">
    <source>
        <dbReference type="ARBA" id="ARBA00022679"/>
    </source>
</evidence>
<evidence type="ECO:0000313" key="14">
    <source>
        <dbReference type="EMBL" id="CAH2050952.1"/>
    </source>
</evidence>
<dbReference type="Gene3D" id="1.10.1410.40">
    <property type="match status" value="1"/>
</dbReference>
<keyword evidence="7" id="KW-0547">Nucleotide-binding</keyword>
<feature type="domain" description="Mab-21-like HhH/H2TH-like" evidence="13">
    <location>
        <begin position="295"/>
        <end position="383"/>
    </location>
</feature>
<dbReference type="Pfam" id="PF20266">
    <property type="entry name" value="Mab-21_C"/>
    <property type="match status" value="1"/>
</dbReference>
<dbReference type="Proteomes" id="UP000837857">
    <property type="component" value="Chromosome 2"/>
</dbReference>
<sequence>MATSSIVDRMISKSSVPARPTLSNLNAVLADVYVRHVALKQEDCQLYYKVYTQVFYRLHELMKQVDPYYERYSSAIKFAGSHYDRLRINKPDEYDLVIGINVPVNMKEGIGGASDIAIEPTHPGYVQLRAGVQYQKLLVRDGADCVVNRTAHHWLDERNYITRSKFADWFKGVVNKALARLSPNESNRPCIEIAGVLYQIRTTEGGPALTLVIEDTREFKLDVDLVPALIFPDSRWPVAGYRAIPPACHVGTWILVPKPNKHGYTVHDERRSWRIGLQEQERKLIHNSYNLRLTNKLLKKLRDSRGMTKIASYYIKTLFLWEREGSDERFWCRNDLTTLFKHMLRKFHNALVEGRISYFWNRRYNLIGHVSKQVLNGYANIVANFLRELEEIRGHEKAAKYLLTEEEWQSYKMFFQK</sequence>
<feature type="non-terminal residue" evidence="14">
    <location>
        <position position="417"/>
    </location>
</feature>
<name>A0ABN8ICI5_9NEOP</name>
<evidence type="ECO:0000256" key="1">
    <source>
        <dbReference type="ARBA" id="ARBA00001936"/>
    </source>
</evidence>
<keyword evidence="4" id="KW-0808">Transferase</keyword>
<comment type="cofactor">
    <cofactor evidence="2">
        <name>Mg(2+)</name>
        <dbReference type="ChEBI" id="CHEBI:18420"/>
    </cofactor>
</comment>
<keyword evidence="10" id="KW-0342">GTP-binding</keyword>
<organism evidence="14 15">
    <name type="scientific">Iphiclides podalirius</name>
    <name type="common">scarce swallowtail</name>
    <dbReference type="NCBI Taxonomy" id="110791"/>
    <lineage>
        <taxon>Eukaryota</taxon>
        <taxon>Metazoa</taxon>
        <taxon>Ecdysozoa</taxon>
        <taxon>Arthropoda</taxon>
        <taxon>Hexapoda</taxon>
        <taxon>Insecta</taxon>
        <taxon>Pterygota</taxon>
        <taxon>Neoptera</taxon>
        <taxon>Endopterygota</taxon>
        <taxon>Lepidoptera</taxon>
        <taxon>Glossata</taxon>
        <taxon>Ditrysia</taxon>
        <taxon>Papilionoidea</taxon>
        <taxon>Papilionidae</taxon>
        <taxon>Papilioninae</taxon>
        <taxon>Iphiclides</taxon>
    </lineage>
</organism>
<keyword evidence="5" id="KW-0548">Nucleotidyltransferase</keyword>
<comment type="similarity">
    <text evidence="3">Belongs to the mab-21 family.</text>
</comment>
<evidence type="ECO:0000256" key="7">
    <source>
        <dbReference type="ARBA" id="ARBA00022741"/>
    </source>
</evidence>
<gene>
    <name evidence="14" type="ORF">IPOD504_LOCUS7799</name>
</gene>
<dbReference type="Pfam" id="PF03281">
    <property type="entry name" value="Mab-21"/>
    <property type="match status" value="1"/>
</dbReference>
<evidence type="ECO:0000313" key="15">
    <source>
        <dbReference type="Proteomes" id="UP000837857"/>
    </source>
</evidence>
<dbReference type="EMBL" id="OW152814">
    <property type="protein sequence ID" value="CAH2050952.1"/>
    <property type="molecule type" value="Genomic_DNA"/>
</dbReference>
<dbReference type="InterPro" id="IPR046903">
    <property type="entry name" value="Mab-21-like_nuc_Trfase"/>
</dbReference>
<evidence type="ECO:0000256" key="6">
    <source>
        <dbReference type="ARBA" id="ARBA00022723"/>
    </source>
</evidence>
<dbReference type="InterPro" id="IPR024810">
    <property type="entry name" value="MAB21L/cGLR"/>
</dbReference>
<keyword evidence="6" id="KW-0479">Metal-binding</keyword>
<evidence type="ECO:0000256" key="2">
    <source>
        <dbReference type="ARBA" id="ARBA00001946"/>
    </source>
</evidence>
<dbReference type="PANTHER" id="PTHR10656:SF42">
    <property type="entry name" value="CYCLIC GMP-AMP SYNTHASE-LIKE PROTEIN-RELATED"/>
    <property type="match status" value="1"/>
</dbReference>
<dbReference type="PANTHER" id="PTHR10656">
    <property type="entry name" value="CELL FATE DETERMINING PROTEIN MAB21-RELATED"/>
    <property type="match status" value="1"/>
</dbReference>
<evidence type="ECO:0000256" key="9">
    <source>
        <dbReference type="ARBA" id="ARBA00022842"/>
    </source>
</evidence>
<evidence type="ECO:0000259" key="12">
    <source>
        <dbReference type="Pfam" id="PF03281"/>
    </source>
</evidence>
<proteinExistence type="inferred from homology"/>
<evidence type="ECO:0000256" key="5">
    <source>
        <dbReference type="ARBA" id="ARBA00022695"/>
    </source>
</evidence>